<evidence type="ECO:0000256" key="1">
    <source>
        <dbReference type="ARBA" id="ARBA00001947"/>
    </source>
</evidence>
<evidence type="ECO:0000313" key="7">
    <source>
        <dbReference type="EMBL" id="MBB5841952.1"/>
    </source>
</evidence>
<dbReference type="Pfam" id="PF01546">
    <property type="entry name" value="Peptidase_M20"/>
    <property type="match status" value="1"/>
</dbReference>
<proteinExistence type="inferred from homology"/>
<keyword evidence="3" id="KW-0479">Metal-binding</keyword>
<dbReference type="Pfam" id="PF07687">
    <property type="entry name" value="M20_dimer"/>
    <property type="match status" value="1"/>
</dbReference>
<keyword evidence="4" id="KW-0378">Hydrolase</keyword>
<evidence type="ECO:0000256" key="3">
    <source>
        <dbReference type="ARBA" id="ARBA00022723"/>
    </source>
</evidence>
<comment type="similarity">
    <text evidence="2">Belongs to the peptidase M20A family.</text>
</comment>
<dbReference type="Gene3D" id="3.40.630.10">
    <property type="entry name" value="Zn peptidases"/>
    <property type="match status" value="1"/>
</dbReference>
<dbReference type="Gene3D" id="1.10.150.900">
    <property type="match status" value="1"/>
</dbReference>
<dbReference type="PANTHER" id="PTHR43808">
    <property type="entry name" value="ACETYLORNITHINE DEACETYLASE"/>
    <property type="match status" value="1"/>
</dbReference>
<name>A0A841AIY4_9MICO</name>
<sequence length="435" mass="46581">MTQPRDEDLAPVVRMARDLIRIDTSNYGGGRAEPESAAADYVETILASYGIGSTRYERAPGRTNLVARWTGTDPSLPALMLHGHLDVVPADASAWTHGPFDGDITDGMLWGRGAVDMKNFVAMMLAAVGRLHTEGFRPQRDIVLVFFADEEDGTEYGSDWMVDAHPEVFAGVVNAVGEGGGYSVTVDGKRAYLMNTGEKGVLWLDLVARGQAGHGSLPAVDNPTLTLAAAITRIGDIQWPLILSNTTTILLERLRELAGVGPDATPEELASLVGPSAPRIRAGLRDVSNVTIISAGSKANVVPDVATATVDVRYIPGRRDEVLAAVRDAAGDRVEVTEQIHLPAFESSVTSPLIDELQAVISEVDPGAVILPHLIPGGTDAKALLRIGITGYGFIPLRLPEDFKFPAMFHGVDERVPLEALEFGEDVVARLLRRS</sequence>
<keyword evidence="5" id="KW-0862">Zinc</keyword>
<dbReference type="InterPro" id="IPR050072">
    <property type="entry name" value="Peptidase_M20A"/>
</dbReference>
<dbReference type="SUPFAM" id="SSF53187">
    <property type="entry name" value="Zn-dependent exopeptidases"/>
    <property type="match status" value="1"/>
</dbReference>
<gene>
    <name evidence="7" type="ORF">HD599_000275</name>
</gene>
<dbReference type="SUPFAM" id="SSF55031">
    <property type="entry name" value="Bacterial exopeptidase dimerisation domain"/>
    <property type="match status" value="1"/>
</dbReference>
<evidence type="ECO:0000259" key="6">
    <source>
        <dbReference type="Pfam" id="PF07687"/>
    </source>
</evidence>
<dbReference type="InterPro" id="IPR011650">
    <property type="entry name" value="Peptidase_M20_dimer"/>
</dbReference>
<dbReference type="AlphaFoldDB" id="A0A841AIY4"/>
<accession>A0A841AIY4</accession>
<dbReference type="NCBIfam" id="NF005913">
    <property type="entry name" value="PRK07906.1"/>
    <property type="match status" value="1"/>
</dbReference>
<dbReference type="PANTHER" id="PTHR43808:SF8">
    <property type="entry name" value="PEPTIDASE M20 DIMERISATION DOMAIN-CONTAINING PROTEIN"/>
    <property type="match status" value="1"/>
</dbReference>
<dbReference type="InterPro" id="IPR036264">
    <property type="entry name" value="Bact_exopeptidase_dim_dom"/>
</dbReference>
<reference evidence="7 8" key="1">
    <citation type="submission" date="2020-08" db="EMBL/GenBank/DDBJ databases">
        <title>Sequencing the genomes of 1000 actinobacteria strains.</title>
        <authorList>
            <person name="Klenk H.-P."/>
        </authorList>
    </citation>
    <scope>NUCLEOTIDE SEQUENCE [LARGE SCALE GENOMIC DNA]</scope>
    <source>
        <strain evidence="7 8">DSM 105784</strain>
    </source>
</reference>
<evidence type="ECO:0000256" key="4">
    <source>
        <dbReference type="ARBA" id="ARBA00022801"/>
    </source>
</evidence>
<comment type="cofactor">
    <cofactor evidence="1">
        <name>Zn(2+)</name>
        <dbReference type="ChEBI" id="CHEBI:29105"/>
    </cofactor>
</comment>
<dbReference type="PROSITE" id="PS00758">
    <property type="entry name" value="ARGE_DAPE_CPG2_1"/>
    <property type="match status" value="1"/>
</dbReference>
<dbReference type="EMBL" id="JACHMJ010000001">
    <property type="protein sequence ID" value="MBB5841952.1"/>
    <property type="molecule type" value="Genomic_DNA"/>
</dbReference>
<dbReference type="GO" id="GO:0016787">
    <property type="term" value="F:hydrolase activity"/>
    <property type="evidence" value="ECO:0007669"/>
    <property type="project" value="UniProtKB-KW"/>
</dbReference>
<organism evidence="7 8">
    <name type="scientific">Conyzicola lurida</name>
    <dbReference type="NCBI Taxonomy" id="1172621"/>
    <lineage>
        <taxon>Bacteria</taxon>
        <taxon>Bacillati</taxon>
        <taxon>Actinomycetota</taxon>
        <taxon>Actinomycetes</taxon>
        <taxon>Micrococcales</taxon>
        <taxon>Microbacteriaceae</taxon>
        <taxon>Conyzicola</taxon>
    </lineage>
</organism>
<keyword evidence="8" id="KW-1185">Reference proteome</keyword>
<evidence type="ECO:0000256" key="5">
    <source>
        <dbReference type="ARBA" id="ARBA00022833"/>
    </source>
</evidence>
<dbReference type="GO" id="GO:0046872">
    <property type="term" value="F:metal ion binding"/>
    <property type="evidence" value="ECO:0007669"/>
    <property type="project" value="UniProtKB-KW"/>
</dbReference>
<evidence type="ECO:0000313" key="8">
    <source>
        <dbReference type="Proteomes" id="UP000536685"/>
    </source>
</evidence>
<dbReference type="InterPro" id="IPR001261">
    <property type="entry name" value="ArgE/DapE_CS"/>
</dbReference>
<dbReference type="Proteomes" id="UP000536685">
    <property type="component" value="Unassembled WGS sequence"/>
</dbReference>
<comment type="caution">
    <text evidence="7">The sequence shown here is derived from an EMBL/GenBank/DDBJ whole genome shotgun (WGS) entry which is preliminary data.</text>
</comment>
<dbReference type="RefSeq" id="WP_343061820.1">
    <property type="nucleotide sequence ID" value="NZ_JACHMJ010000001.1"/>
</dbReference>
<dbReference type="InterPro" id="IPR002933">
    <property type="entry name" value="Peptidase_M20"/>
</dbReference>
<protein>
    <submittedName>
        <fullName evidence="7">Acetylornithine deacetylase/succinyl-diaminopimelate desuccinylase-like protein</fullName>
    </submittedName>
</protein>
<dbReference type="FunFam" id="1.10.150.900:FF:000002">
    <property type="entry name" value="M20/M25/M40 family peptidase"/>
    <property type="match status" value="1"/>
</dbReference>
<feature type="domain" description="Peptidase M20 dimerisation" evidence="6">
    <location>
        <begin position="196"/>
        <end position="333"/>
    </location>
</feature>
<evidence type="ECO:0000256" key="2">
    <source>
        <dbReference type="ARBA" id="ARBA00006247"/>
    </source>
</evidence>
<dbReference type="Gene3D" id="3.30.70.360">
    <property type="match status" value="1"/>
</dbReference>
<dbReference type="PROSITE" id="PS00759">
    <property type="entry name" value="ARGE_DAPE_CPG2_2"/>
    <property type="match status" value="1"/>
</dbReference>